<name>A0AAJ5VVA8_9HYPH</name>
<proteinExistence type="predicted"/>
<reference evidence="2" key="1">
    <citation type="submission" date="2023-03" db="EMBL/GenBank/DDBJ databases">
        <title>Andean soil-derived lignocellulolytic bacterial consortium as a source of novel taxa and putative plastic-active enzymes.</title>
        <authorList>
            <person name="Diaz-Garcia L."/>
            <person name="Chuvochina M."/>
            <person name="Feuerriegel G."/>
            <person name="Bunk B."/>
            <person name="Sproer C."/>
            <person name="Streit W.R."/>
            <person name="Rodriguez L.M."/>
            <person name="Overmann J."/>
            <person name="Jimenez D.J."/>
        </authorList>
    </citation>
    <scope>NUCLEOTIDE SEQUENCE</scope>
    <source>
        <strain evidence="2">MAG 4196</strain>
    </source>
</reference>
<sequence>MARYGFKAWAERIASEKRTALALQGWSPLSARALADHLNVRVWYPKEIPNISLSVLASVERIEPGAWSAATIVYDGKHLVILNSRHPPGRQSNDLMHELAHIICGHEPSQTQPLADGTMMVTDYDSAQEEEADILGATLLLPRVALIAIMEASLTIAEAAAKYGVSEELVKMRLQRAGVFQQFSRRGRPQSA</sequence>
<evidence type="ECO:0000259" key="1">
    <source>
        <dbReference type="Pfam" id="PF06114"/>
    </source>
</evidence>
<dbReference type="Proteomes" id="UP001217476">
    <property type="component" value="Chromosome"/>
</dbReference>
<accession>A0AAJ5VVA8</accession>
<feature type="domain" description="IrrE N-terminal-like" evidence="1">
    <location>
        <begin position="77"/>
        <end position="174"/>
    </location>
</feature>
<dbReference type="InterPro" id="IPR052345">
    <property type="entry name" value="Rad_response_metalloprotease"/>
</dbReference>
<dbReference type="PANTHER" id="PTHR43236:SF1">
    <property type="entry name" value="BLL7220 PROTEIN"/>
    <property type="match status" value="1"/>
</dbReference>
<dbReference type="Gene3D" id="1.10.10.2910">
    <property type="match status" value="1"/>
</dbReference>
<gene>
    <name evidence="2" type="ORF">P0Y65_17995</name>
</gene>
<dbReference type="AlphaFoldDB" id="A0AAJ5VVA8"/>
<dbReference type="InterPro" id="IPR010359">
    <property type="entry name" value="IrrE_HExxH"/>
</dbReference>
<evidence type="ECO:0000313" key="2">
    <source>
        <dbReference type="EMBL" id="WEK04054.1"/>
    </source>
</evidence>
<dbReference type="Pfam" id="PF06114">
    <property type="entry name" value="Peptidase_M78"/>
    <property type="match status" value="1"/>
</dbReference>
<organism evidence="2 3">
    <name type="scientific">Candidatus Devosia phytovorans</name>
    <dbReference type="NCBI Taxonomy" id="3121372"/>
    <lineage>
        <taxon>Bacteria</taxon>
        <taxon>Pseudomonadati</taxon>
        <taxon>Pseudomonadota</taxon>
        <taxon>Alphaproteobacteria</taxon>
        <taxon>Hyphomicrobiales</taxon>
        <taxon>Devosiaceae</taxon>
        <taxon>Devosia</taxon>
    </lineage>
</organism>
<dbReference type="EMBL" id="CP119312">
    <property type="protein sequence ID" value="WEK04054.1"/>
    <property type="molecule type" value="Genomic_DNA"/>
</dbReference>
<protein>
    <submittedName>
        <fullName evidence="2">ImmA/IrrE family metallo-endopeptidase</fullName>
    </submittedName>
</protein>
<dbReference type="PANTHER" id="PTHR43236">
    <property type="entry name" value="ANTITOXIN HIGA1"/>
    <property type="match status" value="1"/>
</dbReference>
<evidence type="ECO:0000313" key="3">
    <source>
        <dbReference type="Proteomes" id="UP001217476"/>
    </source>
</evidence>